<dbReference type="Gene3D" id="1.10.10.10">
    <property type="entry name" value="Winged helix-like DNA-binding domain superfamily/Winged helix DNA-binding domain"/>
    <property type="match status" value="1"/>
</dbReference>
<evidence type="ECO:0000256" key="1">
    <source>
        <dbReference type="ARBA" id="ARBA00009437"/>
    </source>
</evidence>
<evidence type="ECO:0000256" key="3">
    <source>
        <dbReference type="ARBA" id="ARBA00023125"/>
    </source>
</evidence>
<protein>
    <submittedName>
        <fullName evidence="6">LysR family transcriptional regulator</fullName>
    </submittedName>
</protein>
<comment type="caution">
    <text evidence="6">The sequence shown here is derived from an EMBL/GenBank/DDBJ whole genome shotgun (WGS) entry which is preliminary data.</text>
</comment>
<keyword evidence="4" id="KW-0804">Transcription</keyword>
<dbReference type="InterPro" id="IPR000847">
    <property type="entry name" value="LysR_HTH_N"/>
</dbReference>
<dbReference type="InterPro" id="IPR058163">
    <property type="entry name" value="LysR-type_TF_proteobact-type"/>
</dbReference>
<organism evidence="6 7">
    <name type="scientific">Pseudomonas syringae pv. tagetis</name>
    <dbReference type="NCBI Taxonomy" id="129140"/>
    <lineage>
        <taxon>Bacteria</taxon>
        <taxon>Pseudomonadati</taxon>
        <taxon>Pseudomonadota</taxon>
        <taxon>Gammaproteobacteria</taxon>
        <taxon>Pseudomonadales</taxon>
        <taxon>Pseudomonadaceae</taxon>
        <taxon>Pseudomonas</taxon>
    </lineage>
</organism>
<accession>A0A0Q0CHF7</accession>
<evidence type="ECO:0000256" key="2">
    <source>
        <dbReference type="ARBA" id="ARBA00023015"/>
    </source>
</evidence>
<evidence type="ECO:0000259" key="5">
    <source>
        <dbReference type="PROSITE" id="PS50931"/>
    </source>
</evidence>
<proteinExistence type="inferred from homology"/>
<dbReference type="PANTHER" id="PTHR30537">
    <property type="entry name" value="HTH-TYPE TRANSCRIPTIONAL REGULATOR"/>
    <property type="match status" value="1"/>
</dbReference>
<dbReference type="SUPFAM" id="SSF46785">
    <property type="entry name" value="Winged helix' DNA-binding domain"/>
    <property type="match status" value="1"/>
</dbReference>
<dbReference type="AlphaFoldDB" id="A0A0Q0CHF7"/>
<dbReference type="GO" id="GO:0043565">
    <property type="term" value="F:sequence-specific DNA binding"/>
    <property type="evidence" value="ECO:0007669"/>
    <property type="project" value="TreeGrafter"/>
</dbReference>
<dbReference type="PANTHER" id="PTHR30537:SF72">
    <property type="entry name" value="LYSR FAMILY TRANSCRIPTIONAL REGULATOR"/>
    <property type="match status" value="1"/>
</dbReference>
<dbReference type="Proteomes" id="UP000050474">
    <property type="component" value="Unassembled WGS sequence"/>
</dbReference>
<gene>
    <name evidence="6" type="ORF">ALO44_05244</name>
</gene>
<dbReference type="Pfam" id="PF00126">
    <property type="entry name" value="HTH_1"/>
    <property type="match status" value="1"/>
</dbReference>
<dbReference type="STRING" id="129140.ALO44_05244"/>
<dbReference type="Pfam" id="PF03466">
    <property type="entry name" value="LysR_substrate"/>
    <property type="match status" value="1"/>
</dbReference>
<dbReference type="CDD" id="cd08472">
    <property type="entry name" value="PBP2_CrgA_like_3"/>
    <property type="match status" value="1"/>
</dbReference>
<dbReference type="FunFam" id="3.40.190.290:FF:000001">
    <property type="entry name" value="Transcriptional regulator, LysR family"/>
    <property type="match status" value="1"/>
</dbReference>
<dbReference type="GO" id="GO:0006351">
    <property type="term" value="P:DNA-templated transcription"/>
    <property type="evidence" value="ECO:0007669"/>
    <property type="project" value="TreeGrafter"/>
</dbReference>
<keyword evidence="2" id="KW-0805">Transcription regulation</keyword>
<dbReference type="PATRIC" id="fig|129140.3.peg.3764"/>
<evidence type="ECO:0000256" key="4">
    <source>
        <dbReference type="ARBA" id="ARBA00023163"/>
    </source>
</evidence>
<dbReference type="GO" id="GO:0003700">
    <property type="term" value="F:DNA-binding transcription factor activity"/>
    <property type="evidence" value="ECO:0007669"/>
    <property type="project" value="InterPro"/>
</dbReference>
<dbReference type="EMBL" id="LJRM01000127">
    <property type="protein sequence ID" value="KPY84590.1"/>
    <property type="molecule type" value="Genomic_DNA"/>
</dbReference>
<name>A0A0Q0CHF7_9PSED</name>
<dbReference type="SUPFAM" id="SSF53850">
    <property type="entry name" value="Periplasmic binding protein-like II"/>
    <property type="match status" value="1"/>
</dbReference>
<comment type="similarity">
    <text evidence="1">Belongs to the LysR transcriptional regulatory family.</text>
</comment>
<dbReference type="InterPro" id="IPR036388">
    <property type="entry name" value="WH-like_DNA-bd_sf"/>
</dbReference>
<evidence type="ECO:0000313" key="7">
    <source>
        <dbReference type="Proteomes" id="UP000050474"/>
    </source>
</evidence>
<dbReference type="FunFam" id="1.10.10.10:FF:000001">
    <property type="entry name" value="LysR family transcriptional regulator"/>
    <property type="match status" value="1"/>
</dbReference>
<dbReference type="PROSITE" id="PS50931">
    <property type="entry name" value="HTH_LYSR"/>
    <property type="match status" value="1"/>
</dbReference>
<evidence type="ECO:0000313" key="6">
    <source>
        <dbReference type="EMBL" id="KPY84590.1"/>
    </source>
</evidence>
<keyword evidence="3" id="KW-0238">DNA-binding</keyword>
<reference evidence="6 7" key="1">
    <citation type="submission" date="2015-09" db="EMBL/GenBank/DDBJ databases">
        <title>Genome announcement of multiple Pseudomonas syringae strains.</title>
        <authorList>
            <person name="Thakur S."/>
            <person name="Wang P.W."/>
            <person name="Gong Y."/>
            <person name="Weir B.S."/>
            <person name="Guttman D.S."/>
        </authorList>
    </citation>
    <scope>NUCLEOTIDE SEQUENCE [LARGE SCALE GENOMIC DNA]</scope>
    <source>
        <strain evidence="6 7">ICMP4091</strain>
    </source>
</reference>
<sequence length="429" mass="47504">MQAALPQPESSRTIWVSRTSNWTPRAPVTRPMWLPAARSPRSSVCAMVSVYLNRPIPLRCAICSASVCTLRRQAVLPVRWIFSIKGTSEHGPAAVMALACANRFTLPKQCDPSHATLSIRLPVIMDRFNAMRVFTRIVELGGFAKAAESLHMPRASVTMLIKQLEAHLGVQLLQRTTRQVNTTPDGRAYYQRCVSLLADLDDAEASFSAAGAEPRGLLRIDLPVSLGRMIVIPALPEFALRYPQIRLEIGMSDRPVDLIREGVDCVLRAGAALDEMLVARPLGNLTQITCASREYLQQYGTPLNLPDLMQHQVIEYFSTSTGKRYGLEFMAEGVQVDQALACSISVNSADGYVAACEAGFGLIQVPRYHVAAQLRSGVLIEVLRAYRPPPLPLTALYPPHRQLSRRVRVFVDWLVELCAHPDIRDRLVS</sequence>
<dbReference type="InterPro" id="IPR005119">
    <property type="entry name" value="LysR_subst-bd"/>
</dbReference>
<dbReference type="Gene3D" id="3.40.190.290">
    <property type="match status" value="1"/>
</dbReference>
<dbReference type="InterPro" id="IPR036390">
    <property type="entry name" value="WH_DNA-bd_sf"/>
</dbReference>
<feature type="domain" description="HTH lysR-type" evidence="5">
    <location>
        <begin position="126"/>
        <end position="183"/>
    </location>
</feature>